<keyword evidence="2" id="KW-1185">Reference proteome</keyword>
<evidence type="ECO:0000313" key="2">
    <source>
        <dbReference type="Proteomes" id="UP001634394"/>
    </source>
</evidence>
<dbReference type="InterPro" id="IPR043129">
    <property type="entry name" value="ATPase_NBD"/>
</dbReference>
<organism evidence="1 2">
    <name type="scientific">Sinanodonta woodiana</name>
    <name type="common">Chinese pond mussel</name>
    <name type="synonym">Anodonta woodiana</name>
    <dbReference type="NCBI Taxonomy" id="1069815"/>
    <lineage>
        <taxon>Eukaryota</taxon>
        <taxon>Metazoa</taxon>
        <taxon>Spiralia</taxon>
        <taxon>Lophotrochozoa</taxon>
        <taxon>Mollusca</taxon>
        <taxon>Bivalvia</taxon>
        <taxon>Autobranchia</taxon>
        <taxon>Heteroconchia</taxon>
        <taxon>Palaeoheterodonta</taxon>
        <taxon>Unionida</taxon>
        <taxon>Unionoidea</taxon>
        <taxon>Unionidae</taxon>
        <taxon>Unioninae</taxon>
        <taxon>Sinanodonta</taxon>
    </lineage>
</organism>
<accession>A0ABD3X0Y5</accession>
<proteinExistence type="predicted"/>
<reference evidence="1 2" key="1">
    <citation type="submission" date="2024-11" db="EMBL/GenBank/DDBJ databases">
        <title>Chromosome-level genome assembly of the freshwater bivalve Anodonta woodiana.</title>
        <authorList>
            <person name="Chen X."/>
        </authorList>
    </citation>
    <scope>NUCLEOTIDE SEQUENCE [LARGE SCALE GENOMIC DNA]</scope>
    <source>
        <strain evidence="1">MN2024</strain>
        <tissue evidence="1">Gills</tissue>
    </source>
</reference>
<dbReference type="Gene3D" id="3.30.420.40">
    <property type="match status" value="2"/>
</dbReference>
<name>A0ABD3X0Y5_SINWO</name>
<dbReference type="PANTHER" id="PTHR14187:SF5">
    <property type="entry name" value="HEAT SHOCK 70 KDA PROTEIN 12A"/>
    <property type="match status" value="1"/>
</dbReference>
<dbReference type="PANTHER" id="PTHR14187">
    <property type="entry name" value="ALPHA KINASE/ELONGATION FACTOR 2 KINASE"/>
    <property type="match status" value="1"/>
</dbReference>
<protein>
    <submittedName>
        <fullName evidence="1">Uncharacterized protein</fullName>
    </submittedName>
</protein>
<dbReference type="SUPFAM" id="SSF53067">
    <property type="entry name" value="Actin-like ATPase domain"/>
    <property type="match status" value="1"/>
</dbReference>
<dbReference type="EMBL" id="JBJQND010000004">
    <property type="protein sequence ID" value="KAL3879860.1"/>
    <property type="molecule type" value="Genomic_DNA"/>
</dbReference>
<dbReference type="Proteomes" id="UP001634394">
    <property type="component" value="Unassembled WGS sequence"/>
</dbReference>
<sequence>MMEAAVEAGIKNENLKIALEPETASIFCRLLPVEKMIEGGGMTSFKPGSVYMVLDAGGGTIDITVHEVLSDGKLKELHKASGGAWGGTQVDEAYRQF</sequence>
<evidence type="ECO:0000313" key="1">
    <source>
        <dbReference type="EMBL" id="KAL3879860.1"/>
    </source>
</evidence>
<dbReference type="AlphaFoldDB" id="A0ABD3X0Y5"/>
<gene>
    <name evidence="1" type="ORF">ACJMK2_032139</name>
</gene>
<comment type="caution">
    <text evidence="1">The sequence shown here is derived from an EMBL/GenBank/DDBJ whole genome shotgun (WGS) entry which is preliminary data.</text>
</comment>